<reference evidence="1 2" key="1">
    <citation type="submission" date="2018-04" db="EMBL/GenBank/DDBJ databases">
        <title>Genomic Encyclopedia of Archaeal and Bacterial Type Strains, Phase II (KMG-II): from individual species to whole genera.</title>
        <authorList>
            <person name="Goeker M."/>
        </authorList>
    </citation>
    <scope>NUCLEOTIDE SEQUENCE [LARGE SCALE GENOMIC DNA]</scope>
    <source>
        <strain evidence="1 2">DSM 29329</strain>
    </source>
</reference>
<gene>
    <name evidence="1" type="ORF">C8N44_11430</name>
</gene>
<keyword evidence="2" id="KW-1185">Reference proteome</keyword>
<dbReference type="Proteomes" id="UP000244069">
    <property type="component" value="Unassembled WGS sequence"/>
</dbReference>
<proteinExistence type="predicted"/>
<dbReference type="AlphaFoldDB" id="A0A2T6ASV0"/>
<comment type="caution">
    <text evidence="1">The sequence shown here is derived from an EMBL/GenBank/DDBJ whole genome shotgun (WGS) entry which is preliminary data.</text>
</comment>
<protein>
    <submittedName>
        <fullName evidence="1">Uncharacterized protein</fullName>
    </submittedName>
</protein>
<evidence type="ECO:0000313" key="2">
    <source>
        <dbReference type="Proteomes" id="UP000244069"/>
    </source>
</evidence>
<dbReference type="EMBL" id="QBKN01000014">
    <property type="protein sequence ID" value="PTX46889.1"/>
    <property type="molecule type" value="Genomic_DNA"/>
</dbReference>
<sequence length="276" mass="30093">MTEEHSHGGEARRGLWRMMGRCSISNFAVLLMATLIPGFGPALAGSSQQGLHWQQGHWFSYPLEYRTPWIPEVDVPLITSRPAMERALAAAPGRTGYVADGAYDPTLVTGTEATMAFAFHVDDLRPVDRNLFFDPDFVTGGPVVQAEILWAGPLVPSPDSIRRFEVAEARGLQPAPMGEGRLAPYGNVPFEGDPAHADYRLLEQAGALRAMLRCNVANEDTGGPVIQPICDGPVWNTETNTVLYLTFPAHLATASDGWAKPANQALKLIDSWRLDD</sequence>
<evidence type="ECO:0000313" key="1">
    <source>
        <dbReference type="EMBL" id="PTX46889.1"/>
    </source>
</evidence>
<accession>A0A2T6ASV0</accession>
<organism evidence="1 2">
    <name type="scientific">Allosediminivita pacifica</name>
    <dbReference type="NCBI Taxonomy" id="1267769"/>
    <lineage>
        <taxon>Bacteria</taxon>
        <taxon>Pseudomonadati</taxon>
        <taxon>Pseudomonadota</taxon>
        <taxon>Alphaproteobacteria</taxon>
        <taxon>Rhodobacterales</taxon>
        <taxon>Paracoccaceae</taxon>
        <taxon>Allosediminivita</taxon>
    </lineage>
</organism>
<name>A0A2T6ASV0_9RHOB</name>